<name>A0AAT9HRL0_9ACTN</name>
<dbReference type="EMBL" id="AP035768">
    <property type="protein sequence ID" value="BFO20004.1"/>
    <property type="molecule type" value="Genomic_DNA"/>
</dbReference>
<reference evidence="2" key="1">
    <citation type="submission" date="2024-06" db="EMBL/GenBank/DDBJ databases">
        <authorList>
            <consortium name="consrtm"/>
            <person name="Uemura M."/>
            <person name="Terahara T."/>
        </authorList>
    </citation>
    <scope>NUCLEOTIDE SEQUENCE</scope>
    <source>
        <strain evidence="2">KM77-8</strain>
    </source>
</reference>
<sequence length="141" mass="14152">MSSADCKDFLYPPLVYVAPDTASMSALCAATVAWFSRGTELDVTWSLCPPLGACTASALVIFPPLTVSRTCTAPYWVCAASPVTVPFPIGCAAPPCGDWAAAGGALPPAAAAEGSDAGFSDSSSTMPDTVAAVASTARRTG</sequence>
<dbReference type="AlphaFoldDB" id="A0AAT9HRL0"/>
<evidence type="ECO:0000256" key="1">
    <source>
        <dbReference type="SAM" id="MobiDB-lite"/>
    </source>
</evidence>
<reference evidence="2" key="2">
    <citation type="submission" date="2024-07" db="EMBL/GenBank/DDBJ databases">
        <title>Streptomyces haneummycinica sp. nov., a new antibiotic-producing actinobacterium isolated from marine sediment.</title>
        <authorList>
            <person name="Uemura M."/>
            <person name="Hamada M."/>
            <person name="Hirano S."/>
            <person name="Kobayashi K."/>
            <person name="Ohshiro T."/>
            <person name="Kobayashi T."/>
            <person name="Terahara T."/>
        </authorList>
    </citation>
    <scope>NUCLEOTIDE SEQUENCE</scope>
    <source>
        <strain evidence="2">KM77-8</strain>
    </source>
</reference>
<organism evidence="2">
    <name type="scientific">Streptomyces haneummycinicus</name>
    <dbReference type="NCBI Taxonomy" id="3074435"/>
    <lineage>
        <taxon>Bacteria</taxon>
        <taxon>Bacillati</taxon>
        <taxon>Actinomycetota</taxon>
        <taxon>Actinomycetes</taxon>
        <taxon>Kitasatosporales</taxon>
        <taxon>Streptomycetaceae</taxon>
        <taxon>Streptomyces</taxon>
    </lineage>
</organism>
<proteinExistence type="predicted"/>
<feature type="region of interest" description="Disordered" evidence="1">
    <location>
        <begin position="109"/>
        <end position="141"/>
    </location>
</feature>
<protein>
    <submittedName>
        <fullName evidence="2">Uncharacterized protein</fullName>
    </submittedName>
</protein>
<gene>
    <name evidence="2" type="ORF">SHKM778_63920</name>
</gene>
<accession>A0AAT9HRL0</accession>
<evidence type="ECO:0000313" key="2">
    <source>
        <dbReference type="EMBL" id="BFO20004.1"/>
    </source>
</evidence>